<sequence length="105" mass="11350">IDFGVSGTSAIQITGLHIICSDPDLLANAKYTINIVSVIIGLGGNATSVENVYSISPNLTFFIGVASIFLKVDNPMYLDYDIPDYRVQTIVLEAKEQNIYSSSTT</sequence>
<feature type="non-terminal residue" evidence="1">
    <location>
        <position position="105"/>
    </location>
</feature>
<name>A0A0B7C0M3_9EUPU</name>
<reference evidence="1" key="1">
    <citation type="submission" date="2014-12" db="EMBL/GenBank/DDBJ databases">
        <title>Insight into the proteome of Arion vulgaris.</title>
        <authorList>
            <person name="Aradska J."/>
            <person name="Bulat T."/>
            <person name="Smidak R."/>
            <person name="Sarate P."/>
            <person name="Gangsoo J."/>
            <person name="Sialana F."/>
            <person name="Bilban M."/>
            <person name="Lubec G."/>
        </authorList>
    </citation>
    <scope>NUCLEOTIDE SEQUENCE</scope>
    <source>
        <tissue evidence="1">Skin</tissue>
    </source>
</reference>
<protein>
    <submittedName>
        <fullName evidence="1">Uncharacterized protein</fullName>
    </submittedName>
</protein>
<organism evidence="1">
    <name type="scientific">Arion vulgaris</name>
    <dbReference type="NCBI Taxonomy" id="1028688"/>
    <lineage>
        <taxon>Eukaryota</taxon>
        <taxon>Metazoa</taxon>
        <taxon>Spiralia</taxon>
        <taxon>Lophotrochozoa</taxon>
        <taxon>Mollusca</taxon>
        <taxon>Gastropoda</taxon>
        <taxon>Heterobranchia</taxon>
        <taxon>Euthyneura</taxon>
        <taxon>Panpulmonata</taxon>
        <taxon>Eupulmonata</taxon>
        <taxon>Stylommatophora</taxon>
        <taxon>Helicina</taxon>
        <taxon>Arionoidea</taxon>
        <taxon>Arionidae</taxon>
        <taxon>Arion</taxon>
    </lineage>
</organism>
<accession>A0A0B7C0M3</accession>
<proteinExistence type="predicted"/>
<evidence type="ECO:0000313" key="1">
    <source>
        <dbReference type="EMBL" id="CEK98747.1"/>
    </source>
</evidence>
<dbReference type="EMBL" id="HACG01051876">
    <property type="protein sequence ID" value="CEK98747.1"/>
    <property type="molecule type" value="Transcribed_RNA"/>
</dbReference>
<feature type="non-terminal residue" evidence="1">
    <location>
        <position position="1"/>
    </location>
</feature>
<gene>
    <name evidence="1" type="primary">ORF219491</name>
</gene>
<dbReference type="AlphaFoldDB" id="A0A0B7C0M3"/>